<dbReference type="PRINTS" id="PR00422">
    <property type="entry name" value="TRANSFERRIN"/>
</dbReference>
<dbReference type="Pfam" id="PF00405">
    <property type="entry name" value="Transferrin"/>
    <property type="match status" value="1"/>
</dbReference>
<dbReference type="Proteomes" id="UP000234681">
    <property type="component" value="Chromosome 8"/>
</dbReference>
<evidence type="ECO:0000259" key="2">
    <source>
        <dbReference type="PROSITE" id="PS51408"/>
    </source>
</evidence>
<feature type="signal peptide" evidence="1">
    <location>
        <begin position="1"/>
        <end position="19"/>
    </location>
</feature>
<evidence type="ECO:0000313" key="4">
    <source>
        <dbReference type="Proteomes" id="UP000234681"/>
    </source>
</evidence>
<dbReference type="SUPFAM" id="SSF53850">
    <property type="entry name" value="Periplasmic binding protein-like II"/>
    <property type="match status" value="1"/>
</dbReference>
<keyword evidence="1" id="KW-0732">Signal</keyword>
<dbReference type="PROSITE" id="PS51408">
    <property type="entry name" value="TRANSFERRIN_LIKE_4"/>
    <property type="match status" value="1"/>
</dbReference>
<feature type="chain" id="PRO_5039936770" description="Transferrin-like domain-containing protein" evidence="1">
    <location>
        <begin position="20"/>
        <end position="121"/>
    </location>
</feature>
<evidence type="ECO:0000313" key="3">
    <source>
        <dbReference type="EMBL" id="EDL77385.1"/>
    </source>
</evidence>
<dbReference type="AlphaFoldDB" id="A6I2J2"/>
<feature type="domain" description="Transferrin-like" evidence="2">
    <location>
        <begin position="25"/>
        <end position="121"/>
    </location>
</feature>
<proteinExistence type="predicted"/>
<name>A6I2J2_RAT</name>
<dbReference type="PANTHER" id="PTHR11485">
    <property type="entry name" value="TRANSFERRIN"/>
    <property type="match status" value="1"/>
</dbReference>
<dbReference type="PANTHER" id="PTHR11485:SF20">
    <property type="entry name" value="INHIBITOR OF CARBONIC ANHYDRASE"/>
    <property type="match status" value="1"/>
</dbReference>
<sequence length="121" mass="12870">MRLFVCVLLCVGTLGLCLAVPEKTIRWCIVSDHEATKCSSFRDNMKKVLPAGGPAVACVRKTSHLECIRDISANKIDAVTVDGALVAEADLPHHSLKPIMAEYYGSKDGVFSLGPSIAGAV</sequence>
<protein>
    <recommendedName>
        <fullName evidence="2">Transferrin-like domain-containing protein</fullName>
    </recommendedName>
</protein>
<dbReference type="InterPro" id="IPR001156">
    <property type="entry name" value="Transferrin-like_dom"/>
</dbReference>
<gene>
    <name evidence="3" type="primary">RGD1310507</name>
    <name evidence="3" type="ORF">rCG_25318</name>
</gene>
<organism evidence="3 4">
    <name type="scientific">Rattus norvegicus</name>
    <name type="common">Rat</name>
    <dbReference type="NCBI Taxonomy" id="10116"/>
    <lineage>
        <taxon>Eukaryota</taxon>
        <taxon>Metazoa</taxon>
        <taxon>Chordata</taxon>
        <taxon>Craniata</taxon>
        <taxon>Vertebrata</taxon>
        <taxon>Euteleostomi</taxon>
        <taxon>Mammalia</taxon>
        <taxon>Eutheria</taxon>
        <taxon>Euarchontoglires</taxon>
        <taxon>Glires</taxon>
        <taxon>Rodentia</taxon>
        <taxon>Myomorpha</taxon>
        <taxon>Muroidea</taxon>
        <taxon>Muridae</taxon>
        <taxon>Murinae</taxon>
        <taxon>Rattus</taxon>
    </lineage>
</organism>
<accession>A6I2J2</accession>
<reference evidence="3 4" key="1">
    <citation type="submission" date="2005-09" db="EMBL/GenBank/DDBJ databases">
        <authorList>
            <person name="Mural R.J."/>
            <person name="Li P.W."/>
            <person name="Adams M.D."/>
            <person name="Amanatides P.G."/>
            <person name="Baden-Tillson H."/>
            <person name="Barnstead M."/>
            <person name="Chin S.H."/>
            <person name="Dew I."/>
            <person name="Evans C.A."/>
            <person name="Ferriera S."/>
            <person name="Flanigan M."/>
            <person name="Fosler C."/>
            <person name="Glodek A."/>
            <person name="Gu Z."/>
            <person name="Holt R.A."/>
            <person name="Jennings D."/>
            <person name="Kraft C.L."/>
            <person name="Lu F."/>
            <person name="Nguyen T."/>
            <person name="Nusskern D.R."/>
            <person name="Pfannkoch C.M."/>
            <person name="Sitter C."/>
            <person name="Sutton G.G."/>
            <person name="Venter J.C."/>
            <person name="Wang Z."/>
            <person name="Woodage T."/>
            <person name="Zheng X.H."/>
            <person name="Zhong F."/>
        </authorList>
    </citation>
    <scope>NUCLEOTIDE SEQUENCE [LARGE SCALE GENOMIC DNA]</scope>
    <source>
        <strain>BN</strain>
        <strain evidence="4">Sprague-Dawley</strain>
    </source>
</reference>
<dbReference type="EMBL" id="CH473954">
    <property type="protein sequence ID" value="EDL77385.1"/>
    <property type="molecule type" value="Genomic_DNA"/>
</dbReference>
<evidence type="ECO:0000256" key="1">
    <source>
        <dbReference type="SAM" id="SignalP"/>
    </source>
</evidence>
<dbReference type="Gene3D" id="3.40.190.10">
    <property type="entry name" value="Periplasmic binding protein-like II"/>
    <property type="match status" value="1"/>
</dbReference>